<accession>A0A084IHA9</accession>
<dbReference type="STRING" id="1304275.C41B8_16804"/>
<dbReference type="GO" id="GO:0018114">
    <property type="term" value="F:threonine racemase activity"/>
    <property type="evidence" value="ECO:0007669"/>
    <property type="project" value="TreeGrafter"/>
</dbReference>
<dbReference type="CDD" id="cd01562">
    <property type="entry name" value="Thr-dehyd"/>
    <property type="match status" value="1"/>
</dbReference>
<feature type="domain" description="Tryptophan synthase beta chain-like PALP" evidence="5">
    <location>
        <begin position="17"/>
        <end position="304"/>
    </location>
</feature>
<dbReference type="GO" id="GO:0000287">
    <property type="term" value="F:magnesium ion binding"/>
    <property type="evidence" value="ECO:0007669"/>
    <property type="project" value="TreeGrafter"/>
</dbReference>
<dbReference type="GO" id="GO:0070179">
    <property type="term" value="P:D-serine biosynthetic process"/>
    <property type="evidence" value="ECO:0007669"/>
    <property type="project" value="TreeGrafter"/>
</dbReference>
<dbReference type="Pfam" id="PF00291">
    <property type="entry name" value="PALP"/>
    <property type="match status" value="1"/>
</dbReference>
<dbReference type="InterPro" id="IPR001926">
    <property type="entry name" value="TrpB-like_PALP"/>
</dbReference>
<dbReference type="RefSeq" id="WP_037340874.1">
    <property type="nucleotide sequence ID" value="NZ_APNK01000040.1"/>
</dbReference>
<dbReference type="eggNOG" id="COG1171">
    <property type="taxonomic scope" value="Bacteria"/>
</dbReference>
<dbReference type="GO" id="GO:0005524">
    <property type="term" value="F:ATP binding"/>
    <property type="evidence" value="ECO:0007669"/>
    <property type="project" value="TreeGrafter"/>
</dbReference>
<evidence type="ECO:0000313" key="7">
    <source>
        <dbReference type="Proteomes" id="UP000028302"/>
    </source>
</evidence>
<dbReference type="OrthoDB" id="9811476at2"/>
<evidence type="ECO:0000256" key="3">
    <source>
        <dbReference type="ARBA" id="ARBA00022898"/>
    </source>
</evidence>
<dbReference type="PANTHER" id="PTHR43050">
    <property type="entry name" value="SERINE / THREONINE RACEMASE FAMILY MEMBER"/>
    <property type="match status" value="1"/>
</dbReference>
<sequence length="314" mass="32806">MTRPTVADLAAARERIAAHIHRTPVLTCRTLDEATGARLFFKCENFQKAGAFKARGATNAVFSLSAEQAARGVATHSSGNHGQALARAAAARGIRATVVMPETAPKPKIDAVRGYGADVIFCEPTNAARQTALDAFVADTGAEFIAPYDDVRVIAGQASCAAELIEDVPDLDAVIAPVGGGGLISGTALTIAAHAPHIAVHGGEPAAADDAARSLESGQRCGNDAPDTIADGLKASLGEITWPIVREHVAAITRVDEDAIIHAMRLIWERMKIIVEPSCAVALAAVLAAPQHFENRRVGVILTGGNVDLDRLPW</sequence>
<evidence type="ECO:0000259" key="5">
    <source>
        <dbReference type="Pfam" id="PF00291"/>
    </source>
</evidence>
<evidence type="ECO:0000256" key="1">
    <source>
        <dbReference type="ARBA" id="ARBA00001933"/>
    </source>
</evidence>
<comment type="similarity">
    <text evidence="2">Belongs to the serine/threonine dehydratase family.</text>
</comment>
<keyword evidence="3" id="KW-0663">Pyridoxal phosphate</keyword>
<comment type="caution">
    <text evidence="6">The sequence shown here is derived from an EMBL/GenBank/DDBJ whole genome shotgun (WGS) entry which is preliminary data.</text>
</comment>
<dbReference type="InterPro" id="IPR036052">
    <property type="entry name" value="TrpB-like_PALP_sf"/>
</dbReference>
<evidence type="ECO:0000256" key="4">
    <source>
        <dbReference type="ARBA" id="ARBA00023239"/>
    </source>
</evidence>
<dbReference type="PATRIC" id="fig|1304275.5.peg.3441"/>
<keyword evidence="4" id="KW-0456">Lyase</keyword>
<organism evidence="6 7">
    <name type="scientific">Salinisphaera hydrothermalis (strain C41B8)</name>
    <dbReference type="NCBI Taxonomy" id="1304275"/>
    <lineage>
        <taxon>Bacteria</taxon>
        <taxon>Pseudomonadati</taxon>
        <taxon>Pseudomonadota</taxon>
        <taxon>Gammaproteobacteria</taxon>
        <taxon>Salinisphaerales</taxon>
        <taxon>Salinisphaeraceae</taxon>
        <taxon>Salinisphaera</taxon>
    </lineage>
</organism>
<evidence type="ECO:0000256" key="2">
    <source>
        <dbReference type="ARBA" id="ARBA00010869"/>
    </source>
</evidence>
<dbReference type="FunFam" id="3.40.50.1100:FF:000041">
    <property type="entry name" value="Threonine ammonia-lyase, variant"/>
    <property type="match status" value="1"/>
</dbReference>
<gene>
    <name evidence="6" type="ORF">C41B8_16804</name>
</gene>
<protein>
    <submittedName>
        <fullName evidence="6">Pyridoxal-5'-phosphate-dependent protein subunit beta</fullName>
    </submittedName>
</protein>
<dbReference type="Gene3D" id="3.40.50.1100">
    <property type="match status" value="2"/>
</dbReference>
<name>A0A084IHA9_SALHC</name>
<dbReference type="FunFam" id="3.40.50.1100:FF:000007">
    <property type="entry name" value="L-threonine dehydratase catabolic TdcB"/>
    <property type="match status" value="1"/>
</dbReference>
<dbReference type="AlphaFoldDB" id="A0A084IHA9"/>
<evidence type="ECO:0000313" key="6">
    <source>
        <dbReference type="EMBL" id="KEZ76093.1"/>
    </source>
</evidence>
<keyword evidence="7" id="KW-1185">Reference proteome</keyword>
<proteinExistence type="inferred from homology"/>
<reference evidence="6 7" key="1">
    <citation type="submission" date="2013-03" db="EMBL/GenBank/DDBJ databases">
        <title>Salinisphaera hydrothermalis C41B8 Genome Sequencing.</title>
        <authorList>
            <person name="Li C."/>
            <person name="Lai Q."/>
            <person name="Shao Z."/>
        </authorList>
    </citation>
    <scope>NUCLEOTIDE SEQUENCE [LARGE SCALE GENOMIC DNA]</scope>
    <source>
        <strain evidence="6 7">C41B8</strain>
    </source>
</reference>
<dbReference type="GO" id="GO:0030170">
    <property type="term" value="F:pyridoxal phosphate binding"/>
    <property type="evidence" value="ECO:0007669"/>
    <property type="project" value="TreeGrafter"/>
</dbReference>
<dbReference type="GO" id="GO:0003941">
    <property type="term" value="F:L-serine ammonia-lyase activity"/>
    <property type="evidence" value="ECO:0007669"/>
    <property type="project" value="TreeGrafter"/>
</dbReference>
<dbReference type="EMBL" id="APNK01000040">
    <property type="protein sequence ID" value="KEZ76093.1"/>
    <property type="molecule type" value="Genomic_DNA"/>
</dbReference>
<dbReference type="SUPFAM" id="SSF53686">
    <property type="entry name" value="Tryptophan synthase beta subunit-like PLP-dependent enzymes"/>
    <property type="match status" value="1"/>
</dbReference>
<dbReference type="PANTHER" id="PTHR43050:SF1">
    <property type="entry name" value="SERINE RACEMASE"/>
    <property type="match status" value="1"/>
</dbReference>
<dbReference type="Proteomes" id="UP000028302">
    <property type="component" value="Unassembled WGS sequence"/>
</dbReference>
<comment type="cofactor">
    <cofactor evidence="1">
        <name>pyridoxal 5'-phosphate</name>
        <dbReference type="ChEBI" id="CHEBI:597326"/>
    </cofactor>
</comment>
<dbReference type="GO" id="GO:0030378">
    <property type="term" value="F:serine racemase activity"/>
    <property type="evidence" value="ECO:0007669"/>
    <property type="project" value="TreeGrafter"/>
</dbReference>